<organism evidence="5 6">
    <name type="scientific">Sulfidibacter corallicola</name>
    <dbReference type="NCBI Taxonomy" id="2818388"/>
    <lineage>
        <taxon>Bacteria</taxon>
        <taxon>Pseudomonadati</taxon>
        <taxon>Acidobacteriota</taxon>
        <taxon>Holophagae</taxon>
        <taxon>Acanthopleuribacterales</taxon>
        <taxon>Acanthopleuribacteraceae</taxon>
        <taxon>Sulfidibacter</taxon>
    </lineage>
</organism>
<dbReference type="PANTHER" id="PTHR43323:SF2">
    <property type="entry name" value="HYDROXYMETHYLGLUTARYL-COA SYNTHASE"/>
    <property type="match status" value="1"/>
</dbReference>
<keyword evidence="2" id="KW-0808">Transferase</keyword>
<gene>
    <name evidence="5" type="ORF">J3U87_24975</name>
</gene>
<dbReference type="CDD" id="cd00827">
    <property type="entry name" value="init_cond_enzymes"/>
    <property type="match status" value="1"/>
</dbReference>
<keyword evidence="6" id="KW-1185">Reference proteome</keyword>
<evidence type="ECO:0000313" key="6">
    <source>
        <dbReference type="Proteomes" id="UP000663929"/>
    </source>
</evidence>
<dbReference type="InterPro" id="IPR013746">
    <property type="entry name" value="HMG_CoA_synt_C_dom"/>
</dbReference>
<evidence type="ECO:0000313" key="5">
    <source>
        <dbReference type="EMBL" id="QTD48849.1"/>
    </source>
</evidence>
<accession>A0A8A4TFI2</accession>
<comment type="similarity">
    <text evidence="1">Belongs to the thiolase-like superfamily. HMG-CoA synthase family.</text>
</comment>
<name>A0A8A4TFI2_SULCO</name>
<dbReference type="SUPFAM" id="SSF53901">
    <property type="entry name" value="Thiolase-like"/>
    <property type="match status" value="2"/>
</dbReference>
<dbReference type="GO" id="GO:0006084">
    <property type="term" value="P:acetyl-CoA metabolic process"/>
    <property type="evidence" value="ECO:0007669"/>
    <property type="project" value="InterPro"/>
</dbReference>
<sequence>MTLAGVEALNVFGGTAYCDVAELATHRELDPKRFENLLMAQKSVVLPYEDPVTFAVNAAKPIVDALSPAERDRIEMLVTCTESGIDFGKSLSTYVHHYLGLNRNCRLFEVKNACYAGTAGFQTAINFVAAQSSPGAKALVIATDISRFMAVDVAEAQEAEWAYAEPSSGSGAVAMLIGENPVIFTPDRGAHGYYGYEVMDTCRPTPDSEMGDADLSLLSYLDCCEQAFGEYAKRVPQTNFRDTFDYLAFHTPFGGMVKGAHRTMMRRVARAKRDEIDADFERRVAPGLTYCRRVGNIMGGTVYLALAGTIDAADYRVPVRVGVFSYGSGCCSEFFSGVVNPGSREALGRMAIGTGLDQRYRLSMAEYDQILANSGQVRFGTRDAVLDVQAIVPRAVEVATAKGSLVLTRITAYHREYGFLNETLPAQGSRNP</sequence>
<dbReference type="AlphaFoldDB" id="A0A8A4TFI2"/>
<dbReference type="InterPro" id="IPR016039">
    <property type="entry name" value="Thiolase-like"/>
</dbReference>
<dbReference type="KEGG" id="scor:J3U87_24975"/>
<protein>
    <submittedName>
        <fullName evidence="5">Hydroxymethylglutaryl-CoA synthase family protein</fullName>
    </submittedName>
</protein>
<dbReference type="Gene3D" id="3.40.47.10">
    <property type="match status" value="2"/>
</dbReference>
<evidence type="ECO:0000259" key="4">
    <source>
        <dbReference type="Pfam" id="PF08540"/>
    </source>
</evidence>
<dbReference type="GO" id="GO:0004421">
    <property type="term" value="F:hydroxymethylglutaryl-CoA synthase activity"/>
    <property type="evidence" value="ECO:0007669"/>
    <property type="project" value="InterPro"/>
</dbReference>
<dbReference type="Pfam" id="PF01154">
    <property type="entry name" value="HMG_CoA_synt_N"/>
    <property type="match status" value="1"/>
</dbReference>
<dbReference type="PANTHER" id="PTHR43323">
    <property type="entry name" value="3-HYDROXY-3-METHYLGLUTARYL COENZYME A SYNTHASE"/>
    <property type="match status" value="1"/>
</dbReference>
<dbReference type="Pfam" id="PF08540">
    <property type="entry name" value="HMG_CoA_synt_C"/>
    <property type="match status" value="1"/>
</dbReference>
<dbReference type="RefSeq" id="WP_237378499.1">
    <property type="nucleotide sequence ID" value="NZ_CP071793.1"/>
</dbReference>
<reference evidence="5" key="1">
    <citation type="submission" date="2021-03" db="EMBL/GenBank/DDBJ databases">
        <title>Acanthopleuribacteraceae sp. M133.</title>
        <authorList>
            <person name="Wang G."/>
        </authorList>
    </citation>
    <scope>NUCLEOTIDE SEQUENCE</scope>
    <source>
        <strain evidence="5">M133</strain>
    </source>
</reference>
<proteinExistence type="inferred from homology"/>
<feature type="domain" description="Hydroxymethylglutaryl-coenzyme A synthase N-terminal" evidence="3">
    <location>
        <begin position="5"/>
        <end position="180"/>
    </location>
</feature>
<evidence type="ECO:0000259" key="3">
    <source>
        <dbReference type="Pfam" id="PF01154"/>
    </source>
</evidence>
<dbReference type="InterPro" id="IPR013528">
    <property type="entry name" value="HMG_CoA_synth_N"/>
</dbReference>
<dbReference type="EMBL" id="CP071793">
    <property type="protein sequence ID" value="QTD48849.1"/>
    <property type="molecule type" value="Genomic_DNA"/>
</dbReference>
<evidence type="ECO:0000256" key="2">
    <source>
        <dbReference type="ARBA" id="ARBA00022679"/>
    </source>
</evidence>
<evidence type="ECO:0000256" key="1">
    <source>
        <dbReference type="ARBA" id="ARBA00007061"/>
    </source>
</evidence>
<dbReference type="Proteomes" id="UP000663929">
    <property type="component" value="Chromosome"/>
</dbReference>
<feature type="domain" description="Hydroxymethylglutaryl-coenzyme A synthase C-terminal" evidence="4">
    <location>
        <begin position="279"/>
        <end position="373"/>
    </location>
</feature>